<dbReference type="EMBL" id="JBJJXI010000018">
    <property type="protein sequence ID" value="KAL3406624.1"/>
    <property type="molecule type" value="Genomic_DNA"/>
</dbReference>
<keyword evidence="1" id="KW-0677">Repeat</keyword>
<comment type="caution">
    <text evidence="5">The sequence shown here is derived from an EMBL/GenBank/DDBJ whole genome shotgun (WGS) entry which is preliminary data.</text>
</comment>
<feature type="repeat" description="ANK" evidence="3">
    <location>
        <begin position="23"/>
        <end position="55"/>
    </location>
</feature>
<feature type="repeat" description="ANK" evidence="3">
    <location>
        <begin position="247"/>
        <end position="279"/>
    </location>
</feature>
<feature type="repeat" description="ANK" evidence="3">
    <location>
        <begin position="97"/>
        <end position="129"/>
    </location>
</feature>
<dbReference type="PROSITE" id="PS50088">
    <property type="entry name" value="ANK_REPEAT"/>
    <property type="match status" value="4"/>
</dbReference>
<evidence type="ECO:0000256" key="3">
    <source>
        <dbReference type="PROSITE-ProRule" id="PRU00023"/>
    </source>
</evidence>
<dbReference type="InterPro" id="IPR002110">
    <property type="entry name" value="Ankyrin_rpt"/>
</dbReference>
<evidence type="ECO:0000313" key="5">
    <source>
        <dbReference type="EMBL" id="KAL3406624.1"/>
    </source>
</evidence>
<dbReference type="AlphaFoldDB" id="A0ABD2XP49"/>
<feature type="repeat" description="ANK" evidence="3">
    <location>
        <begin position="171"/>
        <end position="203"/>
    </location>
</feature>
<dbReference type="Proteomes" id="UP001627154">
    <property type="component" value="Unassembled WGS sequence"/>
</dbReference>
<dbReference type="PANTHER" id="PTHR24198">
    <property type="entry name" value="ANKYRIN REPEAT AND PROTEIN KINASE DOMAIN-CONTAINING PROTEIN"/>
    <property type="match status" value="1"/>
</dbReference>
<evidence type="ECO:0000313" key="6">
    <source>
        <dbReference type="Proteomes" id="UP001627154"/>
    </source>
</evidence>
<dbReference type="SMART" id="SM00248">
    <property type="entry name" value="ANK"/>
    <property type="match status" value="7"/>
</dbReference>
<protein>
    <submittedName>
        <fullName evidence="5">Uncharacterized protein</fullName>
    </submittedName>
</protein>
<dbReference type="Gene3D" id="1.25.40.20">
    <property type="entry name" value="Ankyrin repeat-containing domain"/>
    <property type="match status" value="3"/>
</dbReference>
<keyword evidence="6" id="KW-1185">Reference proteome</keyword>
<dbReference type="PROSITE" id="PS50297">
    <property type="entry name" value="ANK_REP_REGION"/>
    <property type="match status" value="3"/>
</dbReference>
<dbReference type="SUPFAM" id="SSF48403">
    <property type="entry name" value="Ankyrin repeat"/>
    <property type="match status" value="2"/>
</dbReference>
<dbReference type="PRINTS" id="PR01415">
    <property type="entry name" value="ANKYRIN"/>
</dbReference>
<evidence type="ECO:0000256" key="1">
    <source>
        <dbReference type="ARBA" id="ARBA00022737"/>
    </source>
</evidence>
<proteinExistence type="predicted"/>
<feature type="region of interest" description="Disordered" evidence="4">
    <location>
        <begin position="1"/>
        <end position="22"/>
    </location>
</feature>
<sequence length="354" mass="40339">MSSVPESKEPSNVDPKLTRVEERVDSPLHTAMDNGCKREVEYMLRRGDDPNAVNRWDDTPLHVVCRRDGDDDDSAKMLFELSRDIYRPIKIDAPNNIGDTPLHLALRFDNSRLVELLLRKGASPNVANHWGQTPLHVICNRQYTADDLAELFFETSEEMRRPVQINAKTTLGDSPLHLALERGHKRLAESLLRRGADPIAVNANGETPLHVVGRSWHAGADELAKMLLLETRNDRVRRTMIDQRDTQGNTPLHLALIHGNERTAEVLLRHGANPNLTNWISGSAALHMICRQDGLEDGSLLRLLSEFSQERYRPLRIDVQDVFGDTPLSRAMRYDNKMLVDFMQRKWGNREYGH</sequence>
<accession>A0ABD2XP49</accession>
<evidence type="ECO:0000256" key="2">
    <source>
        <dbReference type="ARBA" id="ARBA00023043"/>
    </source>
</evidence>
<keyword evidence="2 3" id="KW-0040">ANK repeat</keyword>
<dbReference type="Pfam" id="PF00023">
    <property type="entry name" value="Ank"/>
    <property type="match status" value="1"/>
</dbReference>
<name>A0ABD2XP49_9HYME</name>
<dbReference type="InterPro" id="IPR036770">
    <property type="entry name" value="Ankyrin_rpt-contain_sf"/>
</dbReference>
<gene>
    <name evidence="5" type="ORF">TKK_000785</name>
</gene>
<dbReference type="PANTHER" id="PTHR24198:SF165">
    <property type="entry name" value="ANKYRIN REPEAT-CONTAINING PROTEIN-RELATED"/>
    <property type="match status" value="1"/>
</dbReference>
<dbReference type="Pfam" id="PF12796">
    <property type="entry name" value="Ank_2"/>
    <property type="match status" value="1"/>
</dbReference>
<reference evidence="5 6" key="1">
    <citation type="journal article" date="2024" name="bioRxiv">
        <title>A reference genome for Trichogramma kaykai: A tiny desert-dwelling parasitoid wasp with competing sex-ratio distorters.</title>
        <authorList>
            <person name="Culotta J."/>
            <person name="Lindsey A.R."/>
        </authorList>
    </citation>
    <scope>NUCLEOTIDE SEQUENCE [LARGE SCALE GENOMIC DNA]</scope>
    <source>
        <strain evidence="5 6">KSX58</strain>
    </source>
</reference>
<evidence type="ECO:0000256" key="4">
    <source>
        <dbReference type="SAM" id="MobiDB-lite"/>
    </source>
</evidence>
<organism evidence="5 6">
    <name type="scientific">Trichogramma kaykai</name>
    <dbReference type="NCBI Taxonomy" id="54128"/>
    <lineage>
        <taxon>Eukaryota</taxon>
        <taxon>Metazoa</taxon>
        <taxon>Ecdysozoa</taxon>
        <taxon>Arthropoda</taxon>
        <taxon>Hexapoda</taxon>
        <taxon>Insecta</taxon>
        <taxon>Pterygota</taxon>
        <taxon>Neoptera</taxon>
        <taxon>Endopterygota</taxon>
        <taxon>Hymenoptera</taxon>
        <taxon>Apocrita</taxon>
        <taxon>Proctotrupomorpha</taxon>
        <taxon>Chalcidoidea</taxon>
        <taxon>Trichogrammatidae</taxon>
        <taxon>Trichogramma</taxon>
    </lineage>
</organism>